<dbReference type="RefSeq" id="WP_283764608.1">
    <property type="nucleotide sequence ID" value="NZ_JAQPOK010000160.1"/>
</dbReference>
<dbReference type="PANTHER" id="PTHR20961">
    <property type="entry name" value="GLYCOSYLTRANSFERASE"/>
    <property type="match status" value="1"/>
</dbReference>
<name>A0ABT7BQF5_9CYAN</name>
<gene>
    <name evidence="5" type="ORF">PJF56_20820</name>
</gene>
<keyword evidence="6" id="KW-1185">Reference proteome</keyword>
<comment type="caution">
    <text evidence="5">The sequence shown here is derived from an EMBL/GenBank/DDBJ whole genome shotgun (WGS) entry which is preliminary data.</text>
</comment>
<evidence type="ECO:0000313" key="6">
    <source>
        <dbReference type="Proteomes" id="UP001231370"/>
    </source>
</evidence>
<dbReference type="EMBL" id="JAQPOK010000160">
    <property type="protein sequence ID" value="MDJ1181310.1"/>
    <property type="molecule type" value="Genomic_DNA"/>
</dbReference>
<dbReference type="InterPro" id="IPR007657">
    <property type="entry name" value="Glycosyltransferase_61"/>
</dbReference>
<sequence length="389" mass="45427">MNLIQGIKSHFKLNGLLGTLSDRYLHSLLVKLTTIDNAFPNCTKIRPISPGKFPTPEVEQMLFFPRAESLKKPTYSLPDIYSTTLDNVLYSPTYNVILNQSRQVILDSVNTGKSAKRFSVSELYRKKIKTLKGVYSIFRSTDNSYYHTLIENVSRLYLLNHKDYREIPEIQLLLSSKSTKIEEYYLDQMLQDNVTIKVVEENYIYSLEKLIFCTFLNRRFCGYLPLEYLEYFGDKILPQRSRDKNNRIFISRSTDLKKILEKTKGIGRYEQDKIGKGRYLLNEEELFQSLKKYGFKKHVLEELSIPEQIELFYDADFIVGAHGAGLSNMIFSDRVKILELFPTQFCVPHYYYLAKSLGHTYRYWCGQEDEIHSNFTVNVAEVISRLGDL</sequence>
<keyword evidence="1" id="KW-0328">Glycosyltransferase</keyword>
<keyword evidence="2" id="KW-0808">Transferase</keyword>
<evidence type="ECO:0000259" key="4">
    <source>
        <dbReference type="Pfam" id="PF04577"/>
    </source>
</evidence>
<dbReference type="InterPro" id="IPR049625">
    <property type="entry name" value="Glyco_transf_61_cat"/>
</dbReference>
<accession>A0ABT7BQF5</accession>
<protein>
    <submittedName>
        <fullName evidence="5">Glycosyltransferase family 61 protein</fullName>
    </submittedName>
</protein>
<dbReference type="Pfam" id="PF04577">
    <property type="entry name" value="Glyco_transf_61"/>
    <property type="match status" value="1"/>
</dbReference>
<evidence type="ECO:0000313" key="5">
    <source>
        <dbReference type="EMBL" id="MDJ1181310.1"/>
    </source>
</evidence>
<organism evidence="5 6">
    <name type="scientific">Roseofilum halophilum BLCC-M91</name>
    <dbReference type="NCBI Taxonomy" id="3022259"/>
    <lineage>
        <taxon>Bacteria</taxon>
        <taxon>Bacillati</taxon>
        <taxon>Cyanobacteriota</taxon>
        <taxon>Cyanophyceae</taxon>
        <taxon>Desertifilales</taxon>
        <taxon>Desertifilaceae</taxon>
        <taxon>Roseofilum</taxon>
        <taxon>Roseofilum halophilum</taxon>
    </lineage>
</organism>
<evidence type="ECO:0000256" key="3">
    <source>
        <dbReference type="ARBA" id="ARBA00023180"/>
    </source>
</evidence>
<evidence type="ECO:0000256" key="1">
    <source>
        <dbReference type="ARBA" id="ARBA00022676"/>
    </source>
</evidence>
<keyword evidence="3" id="KW-0325">Glycoprotein</keyword>
<feature type="domain" description="Glycosyltransferase 61 catalytic" evidence="4">
    <location>
        <begin position="145"/>
        <end position="333"/>
    </location>
</feature>
<dbReference type="Proteomes" id="UP001231370">
    <property type="component" value="Unassembled WGS sequence"/>
</dbReference>
<evidence type="ECO:0000256" key="2">
    <source>
        <dbReference type="ARBA" id="ARBA00022679"/>
    </source>
</evidence>
<reference evidence="5 6" key="1">
    <citation type="submission" date="2023-01" db="EMBL/GenBank/DDBJ databases">
        <title>Novel diversity within Roseofilum (Cyanobacteria; Desertifilaceae) from marine benthic mats with descriptions of four novel species.</title>
        <authorList>
            <person name="Wang Y."/>
            <person name="Berthold D.E."/>
            <person name="Hu J."/>
            <person name="Lefler F.W."/>
            <person name="Laughinghouse H.D. IV."/>
        </authorList>
    </citation>
    <scope>NUCLEOTIDE SEQUENCE [LARGE SCALE GENOMIC DNA]</scope>
    <source>
        <strain evidence="5 6">BLCC-M91</strain>
    </source>
</reference>
<proteinExistence type="predicted"/>